<reference evidence="2" key="1">
    <citation type="submission" date="2022-11" db="UniProtKB">
        <authorList>
            <consortium name="WormBaseParasite"/>
        </authorList>
    </citation>
    <scope>IDENTIFICATION</scope>
</reference>
<sequence length="1135" mass="131315">MATNISSLNNKKKTFVCESNSLSDVQYLNLRLNQNGGLSSKLNFKEHNVTSRNSKNDINHTVSKKYGTWNKNIQPSHQKSFDHTGINEQYKEETSNKFKNSSSTNSSTLSLHIAAYENSIDFEWIPDNQLRDHKYKKNKRKRFGKKSKPKEVPFEIPRQQENQNTEPEVMQFKASQRILNPNDPNEKNKENLNEYTDEKMLNLVFNGTHMDNLNILPLPDQIKVPQKKGTHVFCYSTVVDDSDMKNVHKDDQWPWMAKSRTKNFVIKNVNGKVEATENRNSSVVTHGQCYYVTHGKYTGKNVRVHKKEIKLSPPVNNKLMECSPSKTPIIGLETFFNPMSSPVSSIFSKKQLSDKDINNFRVNIEKSEEKLKKEIDKKEEAMQKSNEYYYKWYKLSQRFDEMNEKKDEQQKKFKEEISTLKIKLEETKDESFKLEEKAKIEKRDFNGLIKELENQVAALKDSQQEQQKPPTEVFEIKIKGKYIPKAKLTMSKLTHLGLAVNSVGPAMGYVAEMFGKTLNAIPSSRTVAKTPFLTSYFIREQIRRAVASARYRGITTTSCTDETKKNGFVYQNYRWISLDEENKAIAYCLGTIPVIDKSSEIAISTMKNLLESLNTDDGIDYWETFVMGLGNRMSDEAATEKLLTKRVEAMRRAIIGGQEQYDHLTEEQKDDLAKLRTFFCQLHVLQNLTPVVTNILLEDEKERRENPSLQQPFVIMLLKLLSKHLGNRAASKYTSNMPWKDYCERNNIPFGQIPDFVGNRFNIVFAIAACVFFLREEIIKFIETINTDLRQTPVLQWLKDPIVMSHLHLLAAFNLWITAPLLRLTEHSTSITSLSAHAESLIEYLKGVKENPTTFFTGHAPFEDYDEAQENTKRSLAHIEFLDRATLSHPDILENVVEELAEATIDYFSKKYVDFLPGGKHHLTSADVRTVPRHNKGCEHDFGILTWDYRHAPNKRSAVRSIRIQETVNKTYEWFDKLSQEEKEKLLNEALVNAPILEKDAEDQQQAYEDARWNRLLEKQRENEITDAIKARKQAEANNAVQKYGGCWVTVEQMNAFMEQEQRVSEKRKAVEAQLKYHKLSPSTEKGDLKLCVLSMLNEQRKRVPKQLDVLCRNLQALIIKKSVNEEEEIENDDY</sequence>
<evidence type="ECO:0000313" key="2">
    <source>
        <dbReference type="WBParaSite" id="ES5_v2.g9841.t1"/>
    </source>
</evidence>
<evidence type="ECO:0000313" key="1">
    <source>
        <dbReference type="Proteomes" id="UP000887579"/>
    </source>
</evidence>
<organism evidence="1 2">
    <name type="scientific">Panagrolaimus sp. ES5</name>
    <dbReference type="NCBI Taxonomy" id="591445"/>
    <lineage>
        <taxon>Eukaryota</taxon>
        <taxon>Metazoa</taxon>
        <taxon>Ecdysozoa</taxon>
        <taxon>Nematoda</taxon>
        <taxon>Chromadorea</taxon>
        <taxon>Rhabditida</taxon>
        <taxon>Tylenchina</taxon>
        <taxon>Panagrolaimomorpha</taxon>
        <taxon>Panagrolaimoidea</taxon>
        <taxon>Panagrolaimidae</taxon>
        <taxon>Panagrolaimus</taxon>
    </lineage>
</organism>
<protein>
    <submittedName>
        <fullName evidence="2">Uncharacterized protein</fullName>
    </submittedName>
</protein>
<accession>A0AC34GYE7</accession>
<proteinExistence type="predicted"/>
<dbReference type="WBParaSite" id="ES5_v2.g9841.t1">
    <property type="protein sequence ID" value="ES5_v2.g9841.t1"/>
    <property type="gene ID" value="ES5_v2.g9841"/>
</dbReference>
<dbReference type="Proteomes" id="UP000887579">
    <property type="component" value="Unplaced"/>
</dbReference>
<name>A0AC34GYE7_9BILA</name>